<accession>A0A0N0NK88</accession>
<proteinExistence type="predicted"/>
<gene>
    <name evidence="1" type="ORF">AB675_168</name>
</gene>
<dbReference type="GeneID" id="28733466"/>
<dbReference type="RefSeq" id="XP_017997721.1">
    <property type="nucleotide sequence ID" value="XM_018141596.1"/>
</dbReference>
<sequence>MASYLMFPLINSSDEAPNGDEFVNITVIPDHGDQKSYRVLKSALMRESEWARAKFARWSSTDPLLESTLEVADFVFTEIMEHPNDCDWVGRAPRIWTSFDSHHKASIKACLKSVLDTLDFAQARGFHRLEEACLDSAAFVIRRPTVWRRRDDRRLSQRGFMRGFFDNISQPGGYPRQIFDLYGDAVIHYLQEDGNTELLLEPLTNHPELAQFVRSRLANAYASQFQWIVRKQKWLDGVRKAMENAEDIVDEVRHYIYRHTDTDDLDSE</sequence>
<organism evidence="1 2">
    <name type="scientific">Cyphellophora attinorum</name>
    <dbReference type="NCBI Taxonomy" id="1664694"/>
    <lineage>
        <taxon>Eukaryota</taxon>
        <taxon>Fungi</taxon>
        <taxon>Dikarya</taxon>
        <taxon>Ascomycota</taxon>
        <taxon>Pezizomycotina</taxon>
        <taxon>Eurotiomycetes</taxon>
        <taxon>Chaetothyriomycetidae</taxon>
        <taxon>Chaetothyriales</taxon>
        <taxon>Cyphellophoraceae</taxon>
        <taxon>Cyphellophora</taxon>
    </lineage>
</organism>
<dbReference type="VEuPathDB" id="FungiDB:AB675_168"/>
<name>A0A0N0NK88_9EURO</name>
<evidence type="ECO:0000313" key="2">
    <source>
        <dbReference type="Proteomes" id="UP000038010"/>
    </source>
</evidence>
<evidence type="ECO:0000313" key="1">
    <source>
        <dbReference type="EMBL" id="KPI37758.1"/>
    </source>
</evidence>
<dbReference type="Proteomes" id="UP000038010">
    <property type="component" value="Unassembled WGS sequence"/>
</dbReference>
<dbReference type="AlphaFoldDB" id="A0A0N0NK88"/>
<dbReference type="EMBL" id="LFJN01000022">
    <property type="protein sequence ID" value="KPI37758.1"/>
    <property type="molecule type" value="Genomic_DNA"/>
</dbReference>
<protein>
    <submittedName>
        <fullName evidence="1">Uncharacterized protein</fullName>
    </submittedName>
</protein>
<comment type="caution">
    <text evidence="1">The sequence shown here is derived from an EMBL/GenBank/DDBJ whole genome shotgun (WGS) entry which is preliminary data.</text>
</comment>
<keyword evidence="2" id="KW-1185">Reference proteome</keyword>
<reference evidence="1 2" key="1">
    <citation type="submission" date="2015-06" db="EMBL/GenBank/DDBJ databases">
        <title>Draft genome of the ant-associated black yeast Phialophora attae CBS 131958.</title>
        <authorList>
            <person name="Moreno L.F."/>
            <person name="Stielow B.J."/>
            <person name="de Hoog S."/>
            <person name="Vicente V.A."/>
            <person name="Weiss V.A."/>
            <person name="de Vries M."/>
            <person name="Cruz L.M."/>
            <person name="Souza E.M."/>
        </authorList>
    </citation>
    <scope>NUCLEOTIDE SEQUENCE [LARGE SCALE GENOMIC DNA]</scope>
    <source>
        <strain evidence="1 2">CBS 131958</strain>
    </source>
</reference>